<dbReference type="PANTHER" id="PTHR42781">
    <property type="entry name" value="SPERMIDINE/PUTRESCINE IMPORT ATP-BINDING PROTEIN POTA"/>
    <property type="match status" value="1"/>
</dbReference>
<accession>A0A538T5F5</accession>
<dbReference type="SUPFAM" id="SSF52540">
    <property type="entry name" value="P-loop containing nucleoside triphosphate hydrolases"/>
    <property type="match status" value="1"/>
</dbReference>
<evidence type="ECO:0000256" key="4">
    <source>
        <dbReference type="ARBA" id="ARBA00022741"/>
    </source>
</evidence>
<evidence type="ECO:0000313" key="10">
    <source>
        <dbReference type="Proteomes" id="UP000316852"/>
    </source>
</evidence>
<sequence>MPLPDAAGIEIEDLRKSYDGTVALDVDRLTIEPRATLALIGPSGCGKSTLLRLIVGLLGPDRGRVTVAGIRMEPSTRRGLQLRMGYVIQEGGLFPHLTVEENIALVARDTGWERGKVAARVAELLELTQISRGLLARYPTQLSGGQRQRVALMRALMLDPDVLLLDEPLTALDPMIRSDLQRELKRVFERLRKTVLFVTHDMAEAAYIAGELAIMRSGRVLQRGRLQDLIRTPADPFVTEFIRAQRLLDVADLTAN</sequence>
<evidence type="ECO:0000256" key="6">
    <source>
        <dbReference type="ARBA" id="ARBA00022967"/>
    </source>
</evidence>
<dbReference type="Proteomes" id="UP000316852">
    <property type="component" value="Unassembled WGS sequence"/>
</dbReference>
<evidence type="ECO:0000256" key="3">
    <source>
        <dbReference type="ARBA" id="ARBA00022519"/>
    </source>
</evidence>
<keyword evidence="6" id="KW-1278">Translocase</keyword>
<dbReference type="GO" id="GO:0016887">
    <property type="term" value="F:ATP hydrolysis activity"/>
    <property type="evidence" value="ECO:0007669"/>
    <property type="project" value="InterPro"/>
</dbReference>
<dbReference type="InterPro" id="IPR003593">
    <property type="entry name" value="AAA+_ATPase"/>
</dbReference>
<keyword evidence="1" id="KW-0813">Transport</keyword>
<gene>
    <name evidence="9" type="ORF">E6K76_06530</name>
</gene>
<keyword evidence="7" id="KW-0472">Membrane</keyword>
<dbReference type="PANTHER" id="PTHR42781:SF5">
    <property type="entry name" value="PUTRESCINE TRANSPORT ATP-BINDING PROTEIN POTG"/>
    <property type="match status" value="1"/>
</dbReference>
<dbReference type="Pfam" id="PF00005">
    <property type="entry name" value="ABC_tran"/>
    <property type="match status" value="1"/>
</dbReference>
<dbReference type="SMART" id="SM00382">
    <property type="entry name" value="AAA"/>
    <property type="match status" value="1"/>
</dbReference>
<evidence type="ECO:0000256" key="1">
    <source>
        <dbReference type="ARBA" id="ARBA00022448"/>
    </source>
</evidence>
<dbReference type="PROSITE" id="PS50893">
    <property type="entry name" value="ABC_TRANSPORTER_2"/>
    <property type="match status" value="1"/>
</dbReference>
<reference evidence="9 10" key="1">
    <citation type="journal article" date="2019" name="Nat. Microbiol.">
        <title>Mediterranean grassland soil C-N compound turnover is dependent on rainfall and depth, and is mediated by genomically divergent microorganisms.</title>
        <authorList>
            <person name="Diamond S."/>
            <person name="Andeer P.F."/>
            <person name="Li Z."/>
            <person name="Crits-Christoph A."/>
            <person name="Burstein D."/>
            <person name="Anantharaman K."/>
            <person name="Lane K.R."/>
            <person name="Thomas B.C."/>
            <person name="Pan C."/>
            <person name="Northen T.R."/>
            <person name="Banfield J.F."/>
        </authorList>
    </citation>
    <scope>NUCLEOTIDE SEQUENCE [LARGE SCALE GENOMIC DNA]</scope>
    <source>
        <strain evidence="9">WS_6</strain>
    </source>
</reference>
<proteinExistence type="predicted"/>
<dbReference type="InterPro" id="IPR027417">
    <property type="entry name" value="P-loop_NTPase"/>
</dbReference>
<dbReference type="FunFam" id="3.40.50.300:FF:000425">
    <property type="entry name" value="Probable ABC transporter, ATP-binding subunit"/>
    <property type="match status" value="1"/>
</dbReference>
<evidence type="ECO:0000256" key="7">
    <source>
        <dbReference type="ARBA" id="ARBA00023136"/>
    </source>
</evidence>
<dbReference type="Gene3D" id="3.40.50.300">
    <property type="entry name" value="P-loop containing nucleotide triphosphate hydrolases"/>
    <property type="match status" value="1"/>
</dbReference>
<dbReference type="InterPro" id="IPR050093">
    <property type="entry name" value="ABC_SmlMolc_Importer"/>
</dbReference>
<evidence type="ECO:0000256" key="2">
    <source>
        <dbReference type="ARBA" id="ARBA00022475"/>
    </source>
</evidence>
<dbReference type="GO" id="GO:0005524">
    <property type="term" value="F:ATP binding"/>
    <property type="evidence" value="ECO:0007669"/>
    <property type="project" value="UniProtKB-KW"/>
</dbReference>
<dbReference type="InterPro" id="IPR003439">
    <property type="entry name" value="ABC_transporter-like_ATP-bd"/>
</dbReference>
<evidence type="ECO:0000313" key="9">
    <source>
        <dbReference type="EMBL" id="TMQ58873.1"/>
    </source>
</evidence>
<name>A0A538T5F5_UNCEI</name>
<comment type="caution">
    <text evidence="9">The sequence shown here is derived from an EMBL/GenBank/DDBJ whole genome shotgun (WGS) entry which is preliminary data.</text>
</comment>
<organism evidence="9 10">
    <name type="scientific">Eiseniibacteriota bacterium</name>
    <dbReference type="NCBI Taxonomy" id="2212470"/>
    <lineage>
        <taxon>Bacteria</taxon>
        <taxon>Candidatus Eiseniibacteriota</taxon>
    </lineage>
</organism>
<keyword evidence="3" id="KW-0997">Cell inner membrane</keyword>
<dbReference type="GO" id="GO:0015697">
    <property type="term" value="P:quaternary ammonium group transport"/>
    <property type="evidence" value="ECO:0007669"/>
    <property type="project" value="UniProtKB-ARBA"/>
</dbReference>
<evidence type="ECO:0000259" key="8">
    <source>
        <dbReference type="PROSITE" id="PS50893"/>
    </source>
</evidence>
<feature type="domain" description="ABC transporter" evidence="8">
    <location>
        <begin position="9"/>
        <end position="242"/>
    </location>
</feature>
<protein>
    <submittedName>
        <fullName evidence="9">ATP-binding cassette domain-containing protein</fullName>
    </submittedName>
</protein>
<keyword evidence="5 9" id="KW-0067">ATP-binding</keyword>
<keyword evidence="4" id="KW-0547">Nucleotide-binding</keyword>
<dbReference type="EMBL" id="VBOW01000028">
    <property type="protein sequence ID" value="TMQ58873.1"/>
    <property type="molecule type" value="Genomic_DNA"/>
</dbReference>
<keyword evidence="2" id="KW-1003">Cell membrane</keyword>
<evidence type="ECO:0000256" key="5">
    <source>
        <dbReference type="ARBA" id="ARBA00022840"/>
    </source>
</evidence>
<dbReference type="AlphaFoldDB" id="A0A538T5F5"/>